<protein>
    <submittedName>
        <fullName evidence="1">Uncharacterized protein</fullName>
    </submittedName>
</protein>
<dbReference type="Proteomes" id="UP001054837">
    <property type="component" value="Unassembled WGS sequence"/>
</dbReference>
<comment type="caution">
    <text evidence="1">The sequence shown here is derived from an EMBL/GenBank/DDBJ whole genome shotgun (WGS) entry which is preliminary data.</text>
</comment>
<proteinExistence type="predicted"/>
<gene>
    <name evidence="1" type="ORF">CDAR_598271</name>
</gene>
<keyword evidence="2" id="KW-1185">Reference proteome</keyword>
<dbReference type="EMBL" id="BPLQ01004659">
    <property type="protein sequence ID" value="GIY09585.1"/>
    <property type="molecule type" value="Genomic_DNA"/>
</dbReference>
<organism evidence="1 2">
    <name type="scientific">Caerostris darwini</name>
    <dbReference type="NCBI Taxonomy" id="1538125"/>
    <lineage>
        <taxon>Eukaryota</taxon>
        <taxon>Metazoa</taxon>
        <taxon>Ecdysozoa</taxon>
        <taxon>Arthropoda</taxon>
        <taxon>Chelicerata</taxon>
        <taxon>Arachnida</taxon>
        <taxon>Araneae</taxon>
        <taxon>Araneomorphae</taxon>
        <taxon>Entelegynae</taxon>
        <taxon>Araneoidea</taxon>
        <taxon>Araneidae</taxon>
        <taxon>Caerostris</taxon>
    </lineage>
</organism>
<evidence type="ECO:0000313" key="2">
    <source>
        <dbReference type="Proteomes" id="UP001054837"/>
    </source>
</evidence>
<reference evidence="1 2" key="1">
    <citation type="submission" date="2021-06" db="EMBL/GenBank/DDBJ databases">
        <title>Caerostris darwini draft genome.</title>
        <authorList>
            <person name="Kono N."/>
            <person name="Arakawa K."/>
        </authorList>
    </citation>
    <scope>NUCLEOTIDE SEQUENCE [LARGE SCALE GENOMIC DNA]</scope>
</reference>
<dbReference type="AlphaFoldDB" id="A0AAV4QJK4"/>
<accession>A0AAV4QJK4</accession>
<sequence length="120" mass="13326">MVNITNTFKKRAIPVSLCAQDVARNSVFHLVEMKKDAQIARGSYFSGKAKFHGVQFTAQNAPFLEKHASHGPLCARPTACEVTGEEGSFIRKKPCSYETLLRSLSSRQSEDLQLLVVSLR</sequence>
<evidence type="ECO:0000313" key="1">
    <source>
        <dbReference type="EMBL" id="GIY09585.1"/>
    </source>
</evidence>
<name>A0AAV4QJK4_9ARAC</name>